<accession>A0A495V8Y2</accession>
<sequence>MQDFIQALGQHAFLQTALLAGLLASLGCGVIGTFVVVKRIAFMAGGIAHSVLGGMGAALYFGFDPLLGALAAAVLSAVLIGLVRLAWNAQEDTLIGALWAIGMAIGILFIAKTPGYTTDLMSFLFGNILLVPRRELWFMAGLDLVLVLTVMLFYRQLLAVTFDEEFARLRGVPVAFFYLLLLCLVAVTVVLLIQVVGLILVIALLTLPAAIAGHYVHSLGGMMLIATLLGGFFTSTGLALSYGPDLPAGPTMILLAGSVYVVSAVLSRFLSRRRVQRRALVAEAGG</sequence>
<proteinExistence type="inferred from homology"/>
<dbReference type="EMBL" id="RBXL01000001">
    <property type="protein sequence ID" value="RKT45862.1"/>
    <property type="molecule type" value="Genomic_DNA"/>
</dbReference>
<dbReference type="InterPro" id="IPR001626">
    <property type="entry name" value="ABC_TroCD"/>
</dbReference>
<dbReference type="PANTHER" id="PTHR30477">
    <property type="entry name" value="ABC-TRANSPORTER METAL-BINDING PROTEIN"/>
    <property type="match status" value="1"/>
</dbReference>
<keyword evidence="5 7" id="KW-0472">Membrane</keyword>
<reference evidence="8 9" key="1">
    <citation type="submission" date="2018-10" db="EMBL/GenBank/DDBJ databases">
        <title>Genomic Encyclopedia of Archaeal and Bacterial Type Strains, Phase II (KMG-II): from individual species to whole genera.</title>
        <authorList>
            <person name="Goeker M."/>
        </authorList>
    </citation>
    <scope>NUCLEOTIDE SEQUENCE [LARGE SCALE GENOMIC DNA]</scope>
    <source>
        <strain evidence="8 9">DSM 235</strain>
    </source>
</reference>
<dbReference type="AlphaFoldDB" id="A0A495V8Y2"/>
<evidence type="ECO:0000256" key="5">
    <source>
        <dbReference type="ARBA" id="ARBA00023136"/>
    </source>
</evidence>
<dbReference type="RefSeq" id="WP_120798061.1">
    <property type="nucleotide sequence ID" value="NZ_RBXL01000001.1"/>
</dbReference>
<gene>
    <name evidence="8" type="ORF">BDD21_3345</name>
</gene>
<protein>
    <submittedName>
        <fullName evidence="8">Zinc transport system permease protein</fullName>
    </submittedName>
</protein>
<feature type="transmembrane region" description="Helical" evidence="7">
    <location>
        <begin position="40"/>
        <end position="61"/>
    </location>
</feature>
<feature type="transmembrane region" description="Helical" evidence="7">
    <location>
        <begin position="219"/>
        <end position="240"/>
    </location>
</feature>
<evidence type="ECO:0000256" key="6">
    <source>
        <dbReference type="RuleBase" id="RU003943"/>
    </source>
</evidence>
<dbReference type="Gene3D" id="1.10.3470.10">
    <property type="entry name" value="ABC transporter involved in vitamin B12 uptake, BtuC"/>
    <property type="match status" value="1"/>
</dbReference>
<feature type="transmembrane region" description="Helical" evidence="7">
    <location>
        <begin position="174"/>
        <end position="207"/>
    </location>
</feature>
<dbReference type="Proteomes" id="UP000274556">
    <property type="component" value="Unassembled WGS sequence"/>
</dbReference>
<dbReference type="PANTHER" id="PTHR30477:SF18">
    <property type="entry name" value="METAL TRANSPORT SYSTEM MEMBRANE PROTEIN CT_417-RELATED"/>
    <property type="match status" value="1"/>
</dbReference>
<feature type="transmembrane region" description="Helical" evidence="7">
    <location>
        <begin position="66"/>
        <end position="87"/>
    </location>
</feature>
<dbReference type="CDD" id="cd06550">
    <property type="entry name" value="TM_ABC_iron-siderophores_like"/>
    <property type="match status" value="1"/>
</dbReference>
<dbReference type="InterPro" id="IPR037294">
    <property type="entry name" value="ABC_BtuC-like"/>
</dbReference>
<keyword evidence="6" id="KW-0813">Transport</keyword>
<evidence type="ECO:0000256" key="4">
    <source>
        <dbReference type="ARBA" id="ARBA00022989"/>
    </source>
</evidence>
<comment type="similarity">
    <text evidence="2 6">Belongs to the ABC-3 integral membrane protein family.</text>
</comment>
<evidence type="ECO:0000313" key="9">
    <source>
        <dbReference type="Proteomes" id="UP000274556"/>
    </source>
</evidence>
<evidence type="ECO:0000313" key="8">
    <source>
        <dbReference type="EMBL" id="RKT45862.1"/>
    </source>
</evidence>
<feature type="transmembrane region" description="Helical" evidence="7">
    <location>
        <begin position="12"/>
        <end position="34"/>
    </location>
</feature>
<dbReference type="GO" id="GO:0043190">
    <property type="term" value="C:ATP-binding cassette (ABC) transporter complex"/>
    <property type="evidence" value="ECO:0007669"/>
    <property type="project" value="InterPro"/>
</dbReference>
<evidence type="ECO:0000256" key="3">
    <source>
        <dbReference type="ARBA" id="ARBA00022692"/>
    </source>
</evidence>
<keyword evidence="4 7" id="KW-1133">Transmembrane helix</keyword>
<comment type="subcellular location">
    <subcellularLocation>
        <location evidence="6">Cell membrane</location>
        <topology evidence="6">Multi-pass membrane protein</topology>
    </subcellularLocation>
    <subcellularLocation>
        <location evidence="1">Membrane</location>
        <topology evidence="1">Multi-pass membrane protein</topology>
    </subcellularLocation>
</comment>
<dbReference type="OrthoDB" id="9783937at2"/>
<feature type="transmembrane region" description="Helical" evidence="7">
    <location>
        <begin position="93"/>
        <end position="115"/>
    </location>
</feature>
<dbReference type="SUPFAM" id="SSF81345">
    <property type="entry name" value="ABC transporter involved in vitamin B12 uptake, BtuC"/>
    <property type="match status" value="1"/>
</dbReference>
<feature type="transmembrane region" description="Helical" evidence="7">
    <location>
        <begin position="252"/>
        <end position="270"/>
    </location>
</feature>
<dbReference type="Pfam" id="PF00950">
    <property type="entry name" value="ABC-3"/>
    <property type="match status" value="1"/>
</dbReference>
<name>A0A495V8Y2_9GAMM</name>
<evidence type="ECO:0000256" key="2">
    <source>
        <dbReference type="ARBA" id="ARBA00008034"/>
    </source>
</evidence>
<dbReference type="GO" id="GO:0055085">
    <property type="term" value="P:transmembrane transport"/>
    <property type="evidence" value="ECO:0007669"/>
    <property type="project" value="InterPro"/>
</dbReference>
<evidence type="ECO:0000256" key="1">
    <source>
        <dbReference type="ARBA" id="ARBA00004141"/>
    </source>
</evidence>
<keyword evidence="9" id="KW-1185">Reference proteome</keyword>
<dbReference type="GO" id="GO:0010043">
    <property type="term" value="P:response to zinc ion"/>
    <property type="evidence" value="ECO:0007669"/>
    <property type="project" value="TreeGrafter"/>
</dbReference>
<organism evidence="8 9">
    <name type="scientific">Thiocapsa rosea</name>
    <dbReference type="NCBI Taxonomy" id="69360"/>
    <lineage>
        <taxon>Bacteria</taxon>
        <taxon>Pseudomonadati</taxon>
        <taxon>Pseudomonadota</taxon>
        <taxon>Gammaproteobacteria</taxon>
        <taxon>Chromatiales</taxon>
        <taxon>Chromatiaceae</taxon>
        <taxon>Thiocapsa</taxon>
    </lineage>
</organism>
<evidence type="ECO:0000256" key="7">
    <source>
        <dbReference type="SAM" id="Phobius"/>
    </source>
</evidence>
<keyword evidence="3 6" id="KW-0812">Transmembrane</keyword>
<feature type="transmembrane region" description="Helical" evidence="7">
    <location>
        <begin position="136"/>
        <end position="154"/>
    </location>
</feature>
<comment type="caution">
    <text evidence="8">The sequence shown here is derived from an EMBL/GenBank/DDBJ whole genome shotgun (WGS) entry which is preliminary data.</text>
</comment>